<proteinExistence type="predicted"/>
<dbReference type="PROSITE" id="PS50005">
    <property type="entry name" value="TPR"/>
    <property type="match status" value="2"/>
</dbReference>
<feature type="transmembrane region" description="Helical" evidence="6">
    <location>
        <begin position="119"/>
        <end position="136"/>
    </location>
</feature>
<dbReference type="RefSeq" id="WP_084110793.1">
    <property type="nucleotide sequence ID" value="NZ_FQVH01000003.1"/>
</dbReference>
<sequence>MGKKKRAMAKEQLNNDKFKGDKAYYKRGIAEKDNKVIYYIIFTFYLVSLIYPPFFRGMYFDDEFLVAHILTSILSITWFVHKMMSGEKRLLKDPIDYGGATLLAAYVLSSFFAVNPRAAWGEVLKYINYFFILLMASKLPKNIREIKASIYALGFSVFGVAFVGIGAAAGTINYNGAWVGGRINSTLQYPNTTAALLMAGYVLILSLMDTAENKWLKALLNGVNFTVLLAFVFTYSRGAWIIIPFILAIYIVFIPKGTRSETVVDIISALIPLGIVMKGFNNAITSNAGGAAWKWYFIGLIISILIGIVLNGAINFVKKNIRAVSYASAFVAILVVVAVIYIMTAQTELVMSHDSNQPDSDISVIRFVDVKPDTDYILSFDIRTKESTNKPWDYGVIIQSRDYLDTPTNITEKYGKATASRDNVIVNFKTLKNSKRVAIIFMNKFAGTTAIIDNAFVQQRGSSEKSYLKLKYKYIPESIASRIADISFTTKNSTERMIFYKDAFKIYKDYILLGAGGGAWASLYFMYQSYLYWTTQTHDYFMQVMVETGTLGLLALFFLIGGFLYGAVRGLKIEDKKNKALFVGVVSSAIALWWHSALDFDLSLGAVALFLWTLMGLMYAFLRLNGIDTTLNIKTDIGYKGAIVLAIAALIFSTSLKMGQVYSKGALTQLKASNYAGAVQLYRKAVAFDPLNAGYRLNYGKALEALGQQSGNNIYVAMSQQMFEKAVGLEPYNSQYNAELAAFYLRHGAIDKGLKYIDKSVAVQPLRPQNYQQKADAYFKVGQYYMTNGDKAAAQKYFNVVLKIPDDIKRVNRKILKPIEMTPDTQRIIDEAKKSLEIVKA</sequence>
<evidence type="ECO:0000256" key="1">
    <source>
        <dbReference type="ARBA" id="ARBA00004141"/>
    </source>
</evidence>
<dbReference type="Proteomes" id="UP000184088">
    <property type="component" value="Unassembled WGS sequence"/>
</dbReference>
<feature type="transmembrane region" description="Helical" evidence="6">
    <location>
        <begin position="189"/>
        <end position="208"/>
    </location>
</feature>
<evidence type="ECO:0000256" key="2">
    <source>
        <dbReference type="ARBA" id="ARBA00022692"/>
    </source>
</evidence>
<comment type="subcellular location">
    <subcellularLocation>
        <location evidence="1">Membrane</location>
        <topology evidence="1">Multi-pass membrane protein</topology>
    </subcellularLocation>
</comment>
<feature type="repeat" description="TPR" evidence="5">
    <location>
        <begin position="775"/>
        <end position="808"/>
    </location>
</feature>
<dbReference type="AlphaFoldDB" id="A0A1M4USW5"/>
<feature type="transmembrane region" description="Helical" evidence="6">
    <location>
        <begin position="148"/>
        <end position="169"/>
    </location>
</feature>
<feature type="domain" description="O-antigen ligase-related" evidence="7">
    <location>
        <begin position="482"/>
        <end position="557"/>
    </location>
</feature>
<dbReference type="PANTHER" id="PTHR37422:SF13">
    <property type="entry name" value="LIPOPOLYSACCHARIDE BIOSYNTHESIS PROTEIN PA4999-RELATED"/>
    <property type="match status" value="1"/>
</dbReference>
<keyword evidence="8" id="KW-0436">Ligase</keyword>
<dbReference type="InterPro" id="IPR036259">
    <property type="entry name" value="MFS_trans_sf"/>
</dbReference>
<dbReference type="Gene3D" id="1.25.40.10">
    <property type="entry name" value="Tetratricopeptide repeat domain"/>
    <property type="match status" value="2"/>
</dbReference>
<feature type="transmembrane region" description="Helical" evidence="6">
    <location>
        <begin position="295"/>
        <end position="317"/>
    </location>
</feature>
<name>A0A1M4USW5_9THEO</name>
<feature type="transmembrane region" description="Helical" evidence="6">
    <location>
        <begin position="602"/>
        <end position="622"/>
    </location>
</feature>
<dbReference type="SUPFAM" id="SSF48452">
    <property type="entry name" value="TPR-like"/>
    <property type="match status" value="1"/>
</dbReference>
<dbReference type="InterPro" id="IPR019734">
    <property type="entry name" value="TPR_rpt"/>
</dbReference>
<feature type="transmembrane region" description="Helical" evidence="6">
    <location>
        <begin position="642"/>
        <end position="662"/>
    </location>
</feature>
<dbReference type="InterPro" id="IPR011990">
    <property type="entry name" value="TPR-like_helical_dom_sf"/>
</dbReference>
<feature type="transmembrane region" description="Helical" evidence="6">
    <location>
        <begin position="262"/>
        <end position="280"/>
    </location>
</feature>
<evidence type="ECO:0000259" key="7">
    <source>
        <dbReference type="Pfam" id="PF04932"/>
    </source>
</evidence>
<keyword evidence="9" id="KW-1185">Reference proteome</keyword>
<reference evidence="8 9" key="1">
    <citation type="submission" date="2016-11" db="EMBL/GenBank/DDBJ databases">
        <authorList>
            <person name="Jaros S."/>
            <person name="Januszkiewicz K."/>
            <person name="Wedrychowicz H."/>
        </authorList>
    </citation>
    <scope>NUCLEOTIDE SEQUENCE [LARGE SCALE GENOMIC DNA]</scope>
    <source>
        <strain evidence="8 9">DSM 17918</strain>
    </source>
</reference>
<protein>
    <submittedName>
        <fullName evidence="8">O-Antigen ligase</fullName>
    </submittedName>
</protein>
<evidence type="ECO:0000256" key="5">
    <source>
        <dbReference type="PROSITE-ProRule" id="PRU00339"/>
    </source>
</evidence>
<feature type="transmembrane region" description="Helical" evidence="6">
    <location>
        <begin position="580"/>
        <end position="596"/>
    </location>
</feature>
<keyword evidence="2 6" id="KW-0812">Transmembrane</keyword>
<dbReference type="SMART" id="SM00028">
    <property type="entry name" value="TPR"/>
    <property type="match status" value="3"/>
</dbReference>
<evidence type="ECO:0000313" key="8">
    <source>
        <dbReference type="EMBL" id="SHE59768.1"/>
    </source>
</evidence>
<feature type="transmembrane region" description="Helical" evidence="6">
    <location>
        <begin position="239"/>
        <end position="255"/>
    </location>
</feature>
<dbReference type="STRING" id="1121256.SAMN02746089_00498"/>
<feature type="repeat" description="TPR" evidence="5">
    <location>
        <begin position="659"/>
        <end position="692"/>
    </location>
</feature>
<keyword evidence="5" id="KW-0802">TPR repeat</keyword>
<feature type="transmembrane region" description="Helical" evidence="6">
    <location>
        <begin position="437"/>
        <end position="457"/>
    </location>
</feature>
<evidence type="ECO:0000313" key="9">
    <source>
        <dbReference type="Proteomes" id="UP000184088"/>
    </source>
</evidence>
<dbReference type="SUPFAM" id="SSF103473">
    <property type="entry name" value="MFS general substrate transporter"/>
    <property type="match status" value="1"/>
</dbReference>
<feature type="transmembrane region" description="Helical" evidence="6">
    <location>
        <begin position="66"/>
        <end position="83"/>
    </location>
</feature>
<gene>
    <name evidence="8" type="ORF">SAMN02746089_00498</name>
</gene>
<evidence type="ECO:0000256" key="3">
    <source>
        <dbReference type="ARBA" id="ARBA00022989"/>
    </source>
</evidence>
<keyword evidence="3 6" id="KW-1133">Transmembrane helix</keyword>
<organism evidence="8 9">
    <name type="scientific">Caldanaerobius fijiensis DSM 17918</name>
    <dbReference type="NCBI Taxonomy" id="1121256"/>
    <lineage>
        <taxon>Bacteria</taxon>
        <taxon>Bacillati</taxon>
        <taxon>Bacillota</taxon>
        <taxon>Clostridia</taxon>
        <taxon>Thermoanaerobacterales</taxon>
        <taxon>Thermoanaerobacteraceae</taxon>
        <taxon>Caldanaerobius</taxon>
    </lineage>
</organism>
<accession>A0A1M4USW5</accession>
<feature type="transmembrane region" description="Helical" evidence="6">
    <location>
        <begin position="550"/>
        <end position="568"/>
    </location>
</feature>
<feature type="transmembrane region" description="Helical" evidence="6">
    <location>
        <begin position="36"/>
        <end position="54"/>
    </location>
</feature>
<dbReference type="OrthoDB" id="1808577at2"/>
<evidence type="ECO:0000256" key="4">
    <source>
        <dbReference type="ARBA" id="ARBA00023136"/>
    </source>
</evidence>
<feature type="transmembrane region" description="Helical" evidence="6">
    <location>
        <begin position="324"/>
        <end position="343"/>
    </location>
</feature>
<dbReference type="EMBL" id="FQVH01000003">
    <property type="protein sequence ID" value="SHE59768.1"/>
    <property type="molecule type" value="Genomic_DNA"/>
</dbReference>
<feature type="transmembrane region" description="Helical" evidence="6">
    <location>
        <begin position="95"/>
        <end position="113"/>
    </location>
</feature>
<dbReference type="InterPro" id="IPR051533">
    <property type="entry name" value="WaaL-like"/>
</dbReference>
<dbReference type="GO" id="GO:0016020">
    <property type="term" value="C:membrane"/>
    <property type="evidence" value="ECO:0007669"/>
    <property type="project" value="UniProtKB-SubCell"/>
</dbReference>
<dbReference type="PANTHER" id="PTHR37422">
    <property type="entry name" value="TEICHURONIC ACID BIOSYNTHESIS PROTEIN TUAE"/>
    <property type="match status" value="1"/>
</dbReference>
<evidence type="ECO:0000256" key="6">
    <source>
        <dbReference type="SAM" id="Phobius"/>
    </source>
</evidence>
<feature type="transmembrane region" description="Helical" evidence="6">
    <location>
        <begin position="215"/>
        <end position="233"/>
    </location>
</feature>
<dbReference type="GO" id="GO:0016874">
    <property type="term" value="F:ligase activity"/>
    <property type="evidence" value="ECO:0007669"/>
    <property type="project" value="UniProtKB-KW"/>
</dbReference>
<dbReference type="Pfam" id="PF04932">
    <property type="entry name" value="Wzy_C"/>
    <property type="match status" value="1"/>
</dbReference>
<feature type="transmembrane region" description="Helical" evidence="6">
    <location>
        <begin position="510"/>
        <end position="530"/>
    </location>
</feature>
<dbReference type="InterPro" id="IPR007016">
    <property type="entry name" value="O-antigen_ligase-rel_domated"/>
</dbReference>
<keyword evidence="4 6" id="KW-0472">Membrane</keyword>